<dbReference type="AlphaFoldDB" id="A0A4Z1INF6"/>
<keyword evidence="6" id="KW-0325">Glycoprotein</keyword>
<dbReference type="PANTHER" id="PTHR23501:SF187">
    <property type="entry name" value="MAJOR FACILITATOR SUPERFAMILY (MFS) PROFILE DOMAIN-CONTAINING PROTEIN"/>
    <property type="match status" value="1"/>
</dbReference>
<dbReference type="SUPFAM" id="SSF103473">
    <property type="entry name" value="MFS general substrate transporter"/>
    <property type="match status" value="1"/>
</dbReference>
<dbReference type="GO" id="GO:0022857">
    <property type="term" value="F:transmembrane transporter activity"/>
    <property type="evidence" value="ECO:0007669"/>
    <property type="project" value="InterPro"/>
</dbReference>
<gene>
    <name evidence="9" type="ORF">BCON_0031g00400</name>
</gene>
<dbReference type="OrthoDB" id="10021397at2759"/>
<sequence length="417" mass="45474">MGQNFIWITNAFLIAIVIVAIFVLGSGICGGARNATMLIVGWAVQGMGSGEIIMIIASDIIVSDLVPLRQRGNYMAVVLAIYGIGVSLGPFIGGAIVYSTTWRWVFYLNLPIGGTSLVILYLFLHVKYNKDMTFAQKLQRIDIVGNAILMIGTVAILYALSITNPWPSCHKLVPLILGFLAILLFAVYEASGLPTEPVMPSRLFTNRTSVIVSINTFLSSALLFWVMFFLPVYFQAVALDSPRRTGVALLPYSFVGIPSAAISAMALSLWDKFRPLHFAGFALFAIFLGLFSLQWENTSTAEWAIYQCIFALGAGMVLNALLPAFQAPACEADQAAATATWCFIRTFGYVWGVAIPAAIFNSRAAGLSGRISDEGLGEQLVDGSVYQLAAAQYIEKYPLEVQGQIRAVYREALQRVW</sequence>
<feature type="transmembrane region" description="Helical" evidence="7">
    <location>
        <begin position="305"/>
        <end position="326"/>
    </location>
</feature>
<feature type="transmembrane region" description="Helical" evidence="7">
    <location>
        <begin position="37"/>
        <end position="62"/>
    </location>
</feature>
<dbReference type="Pfam" id="PF07690">
    <property type="entry name" value="MFS_1"/>
    <property type="match status" value="1"/>
</dbReference>
<dbReference type="PROSITE" id="PS50850">
    <property type="entry name" value="MFS"/>
    <property type="match status" value="1"/>
</dbReference>
<dbReference type="EMBL" id="PQXN01000031">
    <property type="protein sequence ID" value="TGO60962.1"/>
    <property type="molecule type" value="Genomic_DNA"/>
</dbReference>
<evidence type="ECO:0000256" key="3">
    <source>
        <dbReference type="ARBA" id="ARBA00022692"/>
    </source>
</evidence>
<feature type="transmembrane region" description="Helical" evidence="7">
    <location>
        <begin position="74"/>
        <end position="97"/>
    </location>
</feature>
<dbReference type="InterPro" id="IPR020846">
    <property type="entry name" value="MFS_dom"/>
</dbReference>
<feature type="transmembrane region" description="Helical" evidence="7">
    <location>
        <begin position="172"/>
        <end position="190"/>
    </location>
</feature>
<evidence type="ECO:0000256" key="5">
    <source>
        <dbReference type="ARBA" id="ARBA00023136"/>
    </source>
</evidence>
<feature type="transmembrane region" description="Helical" evidence="7">
    <location>
        <begin position="246"/>
        <end position="270"/>
    </location>
</feature>
<feature type="transmembrane region" description="Helical" evidence="7">
    <location>
        <begin position="104"/>
        <end position="123"/>
    </location>
</feature>
<dbReference type="Proteomes" id="UP000297527">
    <property type="component" value="Unassembled WGS sequence"/>
</dbReference>
<reference evidence="9 10" key="1">
    <citation type="submission" date="2017-12" db="EMBL/GenBank/DDBJ databases">
        <title>Comparative genomics of Botrytis spp.</title>
        <authorList>
            <person name="Valero-Jimenez C.A."/>
            <person name="Tapia P."/>
            <person name="Veloso J."/>
            <person name="Silva-Moreno E."/>
            <person name="Staats M."/>
            <person name="Valdes J.H."/>
            <person name="Van Kan J.A.L."/>
        </authorList>
    </citation>
    <scope>NUCLEOTIDE SEQUENCE [LARGE SCALE GENOMIC DNA]</scope>
    <source>
        <strain evidence="9 10">MUCL11595</strain>
    </source>
</reference>
<evidence type="ECO:0000313" key="9">
    <source>
        <dbReference type="EMBL" id="TGO60962.1"/>
    </source>
</evidence>
<protein>
    <recommendedName>
        <fullName evidence="8">Major facilitator superfamily (MFS) profile domain-containing protein</fullName>
    </recommendedName>
</protein>
<evidence type="ECO:0000256" key="7">
    <source>
        <dbReference type="SAM" id="Phobius"/>
    </source>
</evidence>
<name>A0A4Z1INF6_9HELO</name>
<dbReference type="GO" id="GO:0005886">
    <property type="term" value="C:plasma membrane"/>
    <property type="evidence" value="ECO:0007669"/>
    <property type="project" value="TreeGrafter"/>
</dbReference>
<keyword evidence="5 7" id="KW-0472">Membrane</keyword>
<keyword evidence="10" id="KW-1185">Reference proteome</keyword>
<evidence type="ECO:0000256" key="2">
    <source>
        <dbReference type="ARBA" id="ARBA00022448"/>
    </source>
</evidence>
<evidence type="ECO:0000313" key="10">
    <source>
        <dbReference type="Proteomes" id="UP000297527"/>
    </source>
</evidence>
<evidence type="ECO:0000259" key="8">
    <source>
        <dbReference type="PROSITE" id="PS50850"/>
    </source>
</evidence>
<dbReference type="Gene3D" id="1.20.1250.20">
    <property type="entry name" value="MFS general substrate transporter like domains"/>
    <property type="match status" value="1"/>
</dbReference>
<keyword evidence="3 7" id="KW-0812">Transmembrane</keyword>
<dbReference type="InterPro" id="IPR036259">
    <property type="entry name" value="MFS_trans_sf"/>
</dbReference>
<dbReference type="InterPro" id="IPR011701">
    <property type="entry name" value="MFS"/>
</dbReference>
<proteinExistence type="predicted"/>
<keyword evidence="2" id="KW-0813">Transport</keyword>
<evidence type="ECO:0000256" key="6">
    <source>
        <dbReference type="ARBA" id="ARBA00023180"/>
    </source>
</evidence>
<feature type="transmembrane region" description="Helical" evidence="7">
    <location>
        <begin position="338"/>
        <end position="360"/>
    </location>
</feature>
<feature type="transmembrane region" description="Helical" evidence="7">
    <location>
        <begin position="276"/>
        <end position="293"/>
    </location>
</feature>
<dbReference type="Gene3D" id="1.20.1720.10">
    <property type="entry name" value="Multidrug resistance protein D"/>
    <property type="match status" value="1"/>
</dbReference>
<feature type="transmembrane region" description="Helical" evidence="7">
    <location>
        <begin position="210"/>
        <end position="234"/>
    </location>
</feature>
<feature type="domain" description="Major facilitator superfamily (MFS) profile" evidence="8">
    <location>
        <begin position="1"/>
        <end position="417"/>
    </location>
</feature>
<evidence type="ECO:0000256" key="4">
    <source>
        <dbReference type="ARBA" id="ARBA00022989"/>
    </source>
</evidence>
<comment type="caution">
    <text evidence="9">The sequence shown here is derived from an EMBL/GenBank/DDBJ whole genome shotgun (WGS) entry which is preliminary data.</text>
</comment>
<feature type="transmembrane region" description="Helical" evidence="7">
    <location>
        <begin position="6"/>
        <end position="25"/>
    </location>
</feature>
<keyword evidence="4 7" id="KW-1133">Transmembrane helix</keyword>
<dbReference type="PANTHER" id="PTHR23501">
    <property type="entry name" value="MAJOR FACILITATOR SUPERFAMILY"/>
    <property type="match status" value="1"/>
</dbReference>
<organism evidence="9 10">
    <name type="scientific">Botryotinia convoluta</name>
    <dbReference type="NCBI Taxonomy" id="54673"/>
    <lineage>
        <taxon>Eukaryota</taxon>
        <taxon>Fungi</taxon>
        <taxon>Dikarya</taxon>
        <taxon>Ascomycota</taxon>
        <taxon>Pezizomycotina</taxon>
        <taxon>Leotiomycetes</taxon>
        <taxon>Helotiales</taxon>
        <taxon>Sclerotiniaceae</taxon>
        <taxon>Botryotinia</taxon>
    </lineage>
</organism>
<comment type="subcellular location">
    <subcellularLocation>
        <location evidence="1">Membrane</location>
        <topology evidence="1">Multi-pass membrane protein</topology>
    </subcellularLocation>
</comment>
<feature type="transmembrane region" description="Helical" evidence="7">
    <location>
        <begin position="143"/>
        <end position="160"/>
    </location>
</feature>
<evidence type="ECO:0000256" key="1">
    <source>
        <dbReference type="ARBA" id="ARBA00004141"/>
    </source>
</evidence>
<accession>A0A4Z1INF6</accession>